<accession>A0A0P7GBT0</accession>
<gene>
    <name evidence="1" type="ORF">SY89_02012</name>
</gene>
<comment type="caution">
    <text evidence="1">The sequence shown here is derived from an EMBL/GenBank/DDBJ whole genome shotgun (WGS) entry which is preliminary data.</text>
</comment>
<name>A0A0P7GBT0_9EURY</name>
<dbReference type="RefSeq" id="WP_054583950.1">
    <property type="nucleotide sequence ID" value="NZ_LGUC01000001.1"/>
</dbReference>
<protein>
    <submittedName>
        <fullName evidence="1">Uncharacterized protein</fullName>
    </submittedName>
</protein>
<dbReference type="EMBL" id="LGUC01000001">
    <property type="protein sequence ID" value="KPN31269.1"/>
    <property type="molecule type" value="Genomic_DNA"/>
</dbReference>
<evidence type="ECO:0000313" key="1">
    <source>
        <dbReference type="EMBL" id="KPN31269.1"/>
    </source>
</evidence>
<sequence length="93" mass="10322">MRALPETGPGRWRLDRHARLVVYEADAGDELVTVYDCGAAQKPPAAQFIGNLVRVRPPHEIEHTPTGYAVTLRDGGTLVEQGEDHYVIAERED</sequence>
<dbReference type="OrthoDB" id="224413at2157"/>
<keyword evidence="2" id="KW-1185">Reference proteome</keyword>
<organism evidence="1 2">
    <name type="scientific">Halolamina pelagica</name>
    <dbReference type="NCBI Taxonomy" id="699431"/>
    <lineage>
        <taxon>Archaea</taxon>
        <taxon>Methanobacteriati</taxon>
        <taxon>Methanobacteriota</taxon>
        <taxon>Stenosarchaea group</taxon>
        <taxon>Halobacteria</taxon>
        <taxon>Halobacteriales</taxon>
        <taxon>Haloferacaceae</taxon>
    </lineage>
</organism>
<evidence type="ECO:0000313" key="2">
    <source>
        <dbReference type="Proteomes" id="UP000050535"/>
    </source>
</evidence>
<reference evidence="2" key="1">
    <citation type="submission" date="2013-11" db="EMBL/GenBank/DDBJ databases">
        <authorList>
            <person name="Hoang H.T."/>
            <person name="Killian M.L."/>
            <person name="Madson D.M."/>
            <person name="Arruda P.H.E."/>
            <person name="Sun D."/>
            <person name="Schwartz K.J."/>
            <person name="Yoon K."/>
        </authorList>
    </citation>
    <scope>NUCLEOTIDE SEQUENCE [LARGE SCALE GENOMIC DNA]</scope>
    <source>
        <strain evidence="2">CDK2</strain>
    </source>
</reference>
<dbReference type="AlphaFoldDB" id="A0A0P7GBT0"/>
<dbReference type="Proteomes" id="UP000050535">
    <property type="component" value="Unassembled WGS sequence"/>
</dbReference>
<proteinExistence type="predicted"/>